<comment type="caution">
    <text evidence="3">The sequence shown here is derived from an EMBL/GenBank/DDBJ whole genome shotgun (WGS) entry which is preliminary data.</text>
</comment>
<dbReference type="Gene3D" id="1.10.260.40">
    <property type="entry name" value="lambda repressor-like DNA-binding domains"/>
    <property type="match status" value="1"/>
</dbReference>
<evidence type="ECO:0000313" key="4">
    <source>
        <dbReference type="Proteomes" id="UP000187344"/>
    </source>
</evidence>
<dbReference type="SMART" id="SM00530">
    <property type="entry name" value="HTH_XRE"/>
    <property type="match status" value="1"/>
</dbReference>
<dbReference type="Proteomes" id="UP000187344">
    <property type="component" value="Unassembled WGS sequence"/>
</dbReference>
<dbReference type="GO" id="GO:0003700">
    <property type="term" value="F:DNA-binding transcription factor activity"/>
    <property type="evidence" value="ECO:0007669"/>
    <property type="project" value="TreeGrafter"/>
</dbReference>
<protein>
    <submittedName>
        <fullName evidence="3">Helix-turn-helix protein</fullName>
    </submittedName>
</protein>
<evidence type="ECO:0000256" key="1">
    <source>
        <dbReference type="ARBA" id="ARBA00023125"/>
    </source>
</evidence>
<dbReference type="Pfam" id="PF01381">
    <property type="entry name" value="HTH_3"/>
    <property type="match status" value="1"/>
</dbReference>
<organism evidence="3 4">
    <name type="scientific">Bartonella apis</name>
    <dbReference type="NCBI Taxonomy" id="1686310"/>
    <lineage>
        <taxon>Bacteria</taxon>
        <taxon>Pseudomonadati</taxon>
        <taxon>Pseudomonadota</taxon>
        <taxon>Alphaproteobacteria</taxon>
        <taxon>Hyphomicrobiales</taxon>
        <taxon>Bartonellaceae</taxon>
        <taxon>Bartonella</taxon>
    </lineage>
</organism>
<accession>A0A1R0FC02</accession>
<dbReference type="PANTHER" id="PTHR46797">
    <property type="entry name" value="HTH-TYPE TRANSCRIPTIONAL REGULATOR"/>
    <property type="match status" value="1"/>
</dbReference>
<dbReference type="InterPro" id="IPR010982">
    <property type="entry name" value="Lambda_DNA-bd_dom_sf"/>
</dbReference>
<keyword evidence="1" id="KW-0238">DNA-binding</keyword>
<dbReference type="InterPro" id="IPR050807">
    <property type="entry name" value="TransReg_Diox_bact_type"/>
</dbReference>
<dbReference type="InterPro" id="IPR001387">
    <property type="entry name" value="Cro/C1-type_HTH"/>
</dbReference>
<feature type="domain" description="HTH cro/C1-type" evidence="2">
    <location>
        <begin position="34"/>
        <end position="88"/>
    </location>
</feature>
<dbReference type="CDD" id="cd00093">
    <property type="entry name" value="HTH_XRE"/>
    <property type="match status" value="1"/>
</dbReference>
<reference evidence="3 4" key="1">
    <citation type="submission" date="2016-12" db="EMBL/GenBank/DDBJ databases">
        <title>Comparative genomics of Bartonella apis.</title>
        <authorList>
            <person name="Engel P."/>
        </authorList>
    </citation>
    <scope>NUCLEOTIDE SEQUENCE [LARGE SCALE GENOMIC DNA]</scope>
    <source>
        <strain evidence="3 4">PEB0149</strain>
    </source>
</reference>
<dbReference type="SUPFAM" id="SSF47413">
    <property type="entry name" value="lambda repressor-like DNA-binding domains"/>
    <property type="match status" value="1"/>
</dbReference>
<keyword evidence="4" id="KW-1185">Reference proteome</keyword>
<dbReference type="GO" id="GO:0005829">
    <property type="term" value="C:cytosol"/>
    <property type="evidence" value="ECO:0007669"/>
    <property type="project" value="TreeGrafter"/>
</dbReference>
<name>A0A1R0FC02_9HYPH</name>
<gene>
    <name evidence="3" type="ORF">PEB0149_019600</name>
</gene>
<dbReference type="AlphaFoldDB" id="A0A1R0FC02"/>
<sequence length="98" mass="11202">MVNHMENGGNISSENIRTLKFNETQSDQKIGGLLRQFRKKNGVTQTELAAVAGITPQQIQKYEKGADRIAVSRLMTLLDFLDINFEEFIRAMKNCNRR</sequence>
<dbReference type="GeneID" id="92990886"/>
<dbReference type="PANTHER" id="PTHR46797:SF1">
    <property type="entry name" value="METHYLPHOSPHONATE SYNTHASE"/>
    <property type="match status" value="1"/>
</dbReference>
<dbReference type="RefSeq" id="WP_075913680.1">
    <property type="nucleotide sequence ID" value="NZ_CAXUOU020000001.1"/>
</dbReference>
<evidence type="ECO:0000259" key="2">
    <source>
        <dbReference type="PROSITE" id="PS50943"/>
    </source>
</evidence>
<proteinExistence type="predicted"/>
<dbReference type="EMBL" id="LXYT01000001">
    <property type="protein sequence ID" value="OLY44490.1"/>
    <property type="molecule type" value="Genomic_DNA"/>
</dbReference>
<dbReference type="GO" id="GO:0003677">
    <property type="term" value="F:DNA binding"/>
    <property type="evidence" value="ECO:0007669"/>
    <property type="project" value="UniProtKB-KW"/>
</dbReference>
<evidence type="ECO:0000313" key="3">
    <source>
        <dbReference type="EMBL" id="OLY44490.1"/>
    </source>
</evidence>
<dbReference type="PROSITE" id="PS50943">
    <property type="entry name" value="HTH_CROC1"/>
    <property type="match status" value="1"/>
</dbReference>